<dbReference type="GO" id="GO:0016740">
    <property type="term" value="F:transferase activity"/>
    <property type="evidence" value="ECO:0007669"/>
    <property type="project" value="UniProtKB-KW"/>
</dbReference>
<dbReference type="InterPro" id="IPR018775">
    <property type="entry name" value="RlaP"/>
</dbReference>
<dbReference type="Proteomes" id="UP000521017">
    <property type="component" value="Unassembled WGS sequence"/>
</dbReference>
<protein>
    <submittedName>
        <fullName evidence="1">Putative nucleotidyltransferase</fullName>
    </submittedName>
</protein>
<evidence type="ECO:0000313" key="2">
    <source>
        <dbReference type="Proteomes" id="UP000521017"/>
    </source>
</evidence>
<proteinExistence type="predicted"/>
<evidence type="ECO:0000313" key="1">
    <source>
        <dbReference type="EMBL" id="MBB6501045.1"/>
    </source>
</evidence>
<sequence length="136" mass="16025">MPLYYINRSGANHYLSITYNTLTNDLQSDEVKLKRYFYALRSLLAGLWIVEKQDLPPMEFHILLDLVTDFSVRQDINELMEIKKTADEKTRIPKRKTLNDWLAHTMENCKEKIAGLSAEKQQAEELNLIFRKYLLS</sequence>
<dbReference type="AlphaFoldDB" id="A0A7X0J545"/>
<organism evidence="1 2">
    <name type="scientific">Pedobacter cryoconitis</name>
    <dbReference type="NCBI Taxonomy" id="188932"/>
    <lineage>
        <taxon>Bacteria</taxon>
        <taxon>Pseudomonadati</taxon>
        <taxon>Bacteroidota</taxon>
        <taxon>Sphingobacteriia</taxon>
        <taxon>Sphingobacteriales</taxon>
        <taxon>Sphingobacteriaceae</taxon>
        <taxon>Pedobacter</taxon>
    </lineage>
</organism>
<gene>
    <name evidence="1" type="ORF">HDF25_003208</name>
</gene>
<dbReference type="Pfam" id="PF10127">
    <property type="entry name" value="RlaP"/>
    <property type="match status" value="1"/>
</dbReference>
<reference evidence="1 2" key="1">
    <citation type="submission" date="2020-08" db="EMBL/GenBank/DDBJ databases">
        <title>Genomic Encyclopedia of Type Strains, Phase IV (KMG-V): Genome sequencing to study the core and pangenomes of soil and plant-associated prokaryotes.</title>
        <authorList>
            <person name="Whitman W."/>
        </authorList>
    </citation>
    <scope>NUCLEOTIDE SEQUENCE [LARGE SCALE GENOMIC DNA]</scope>
    <source>
        <strain evidence="1 2">M2T3</strain>
    </source>
</reference>
<keyword evidence="1" id="KW-0808">Transferase</keyword>
<dbReference type="EMBL" id="JACHCC010000008">
    <property type="protein sequence ID" value="MBB6501045.1"/>
    <property type="molecule type" value="Genomic_DNA"/>
</dbReference>
<accession>A0A7X0J545</accession>
<name>A0A7X0J545_9SPHI</name>
<comment type="caution">
    <text evidence="1">The sequence shown here is derived from an EMBL/GenBank/DDBJ whole genome shotgun (WGS) entry which is preliminary data.</text>
</comment>